<reference evidence="2" key="1">
    <citation type="journal article" date="1997" name="Virology">
        <title>Alternative expression of a chitosanase gene produces two different proteins in cells infected with Chlorella virus CVK2.</title>
        <authorList>
            <person name="Yamada T."/>
            <person name="Hiramatsu S."/>
            <person name="Songsri P."/>
            <person name="Fujie M."/>
        </authorList>
    </citation>
    <scope>NUCLEOTIDE SEQUENCE</scope>
    <source>
        <strain evidence="2">CVK2</strain>
    </source>
</reference>
<proteinExistence type="predicted"/>
<feature type="transmembrane region" description="Helical" evidence="1">
    <location>
        <begin position="115"/>
        <end position="131"/>
    </location>
</feature>
<name>O12289_9PHYC</name>
<gene>
    <name evidence="2" type="primary">ORF245</name>
</gene>
<accession>O12289</accession>
<feature type="transmembrane region" description="Helical" evidence="1">
    <location>
        <begin position="210"/>
        <end position="233"/>
    </location>
</feature>
<dbReference type="EMBL" id="D89676">
    <property type="protein sequence ID" value="BAA20344.1"/>
    <property type="molecule type" value="Genomic_DNA"/>
</dbReference>
<sequence length="245" mass="29433">MRFSYGSSGFSVTSERSNIIPVRIILIHSFRCVIFFSYHCITYFFLRLVPRMFAIIRMFFASSPKHTIFFTGNQMTIPKHRVFFSTIRVALFFLRFFAMIFSIKRTFFACSSKHRIFFTNIRVALFFLRLIRTRFTKHRMLFACFFTDVCDTQFLLRFLAHTAITTTTFTKIVSSWRQRLELVYQQILNIREIPFITPLKVFYIERVNSMFLYCVSKFHTSTTFITMFAYSFLDFPRRHSDILHT</sequence>
<feature type="transmembrane region" description="Helical" evidence="1">
    <location>
        <begin position="82"/>
        <end position="103"/>
    </location>
</feature>
<keyword evidence="1" id="KW-0472">Membrane</keyword>
<protein>
    <submittedName>
        <fullName evidence="2">ORF245 protein</fullName>
    </submittedName>
</protein>
<keyword evidence="1" id="KW-0812">Transmembrane</keyword>
<evidence type="ECO:0000313" key="2">
    <source>
        <dbReference type="EMBL" id="BAA20344.1"/>
    </source>
</evidence>
<evidence type="ECO:0000256" key="1">
    <source>
        <dbReference type="SAM" id="Phobius"/>
    </source>
</evidence>
<keyword evidence="1" id="KW-1133">Transmembrane helix</keyword>
<organism evidence="2">
    <name type="scientific">Chlorella virus</name>
    <dbReference type="NCBI Taxonomy" id="10507"/>
    <lineage>
        <taxon>Viruses</taxon>
        <taxon>Varidnaviria</taxon>
        <taxon>Bamfordvirae</taxon>
        <taxon>Nucleocytoviricota</taxon>
        <taxon>Megaviricetes</taxon>
        <taxon>Algavirales</taxon>
        <taxon>Phycodnaviridae</taxon>
        <taxon>Chlorovirus</taxon>
    </lineage>
</organism>
<feature type="transmembrane region" description="Helical" evidence="1">
    <location>
        <begin position="20"/>
        <end position="38"/>
    </location>
</feature>